<dbReference type="Proteomes" id="UP001596113">
    <property type="component" value="Unassembled WGS sequence"/>
</dbReference>
<reference evidence="3" key="1">
    <citation type="journal article" date="2019" name="Int. J. Syst. Evol. Microbiol.">
        <title>The Global Catalogue of Microorganisms (GCM) 10K type strain sequencing project: providing services to taxonomists for standard genome sequencing and annotation.</title>
        <authorList>
            <consortium name="The Broad Institute Genomics Platform"/>
            <consortium name="The Broad Institute Genome Sequencing Center for Infectious Disease"/>
            <person name="Wu L."/>
            <person name="Ma J."/>
        </authorList>
    </citation>
    <scope>NUCLEOTIDE SEQUENCE [LARGE SCALE GENOMIC DNA]</scope>
    <source>
        <strain evidence="3">CGMCC 1.18575</strain>
    </source>
</reference>
<keyword evidence="1" id="KW-1133">Transmembrane helix</keyword>
<evidence type="ECO:0000256" key="1">
    <source>
        <dbReference type="SAM" id="Phobius"/>
    </source>
</evidence>
<gene>
    <name evidence="2" type="ORF">ACFPOF_02015</name>
</gene>
<organism evidence="2 3">
    <name type="scientific">Cohnella soli</name>
    <dbReference type="NCBI Taxonomy" id="425005"/>
    <lineage>
        <taxon>Bacteria</taxon>
        <taxon>Bacillati</taxon>
        <taxon>Bacillota</taxon>
        <taxon>Bacilli</taxon>
        <taxon>Bacillales</taxon>
        <taxon>Paenibacillaceae</taxon>
        <taxon>Cohnella</taxon>
    </lineage>
</organism>
<keyword evidence="1" id="KW-0812">Transmembrane</keyword>
<name>A0ABW0HKL3_9BACL</name>
<proteinExistence type="predicted"/>
<comment type="caution">
    <text evidence="2">The sequence shown here is derived from an EMBL/GenBank/DDBJ whole genome shotgun (WGS) entry which is preliminary data.</text>
</comment>
<dbReference type="EMBL" id="JBHSMI010000003">
    <property type="protein sequence ID" value="MFC5401496.1"/>
    <property type="molecule type" value="Genomic_DNA"/>
</dbReference>
<accession>A0ABW0HKL3</accession>
<protein>
    <submittedName>
        <fullName evidence="2">Uncharacterized protein</fullName>
    </submittedName>
</protein>
<keyword evidence="1" id="KW-0472">Membrane</keyword>
<feature type="transmembrane region" description="Helical" evidence="1">
    <location>
        <begin position="7"/>
        <end position="26"/>
    </location>
</feature>
<evidence type="ECO:0000313" key="2">
    <source>
        <dbReference type="EMBL" id="MFC5401496.1"/>
    </source>
</evidence>
<evidence type="ECO:0000313" key="3">
    <source>
        <dbReference type="Proteomes" id="UP001596113"/>
    </source>
</evidence>
<feature type="transmembrane region" description="Helical" evidence="1">
    <location>
        <begin position="46"/>
        <end position="68"/>
    </location>
</feature>
<keyword evidence="3" id="KW-1185">Reference proteome</keyword>
<sequence length="73" mass="8103">MKLRLATNLAIIGSILFVLGQLLIVLVDFDAFGTDNIDSIYSYLKWSSVFTLLGAISILNFFISFLSAQKKRG</sequence>
<dbReference type="RefSeq" id="WP_378129110.1">
    <property type="nucleotide sequence ID" value="NZ_JBHSMI010000003.1"/>
</dbReference>